<dbReference type="NCBIfam" id="TIGR03953">
    <property type="entry name" value="rplD_bact"/>
    <property type="match status" value="1"/>
</dbReference>
<evidence type="ECO:0000256" key="2">
    <source>
        <dbReference type="ARBA" id="ARBA00022980"/>
    </source>
</evidence>
<name>A0A0H4T9W7_9BACT</name>
<dbReference type="InterPro" id="IPR023574">
    <property type="entry name" value="Ribosomal_uL4_dom_sf"/>
</dbReference>
<keyword evidence="5" id="KW-0699">rRNA-binding</keyword>
<dbReference type="GO" id="GO:0019843">
    <property type="term" value="F:rRNA binding"/>
    <property type="evidence" value="ECO:0007669"/>
    <property type="project" value="UniProtKB-UniRule"/>
</dbReference>
<evidence type="ECO:0000256" key="6">
    <source>
        <dbReference type="SAM" id="MobiDB-lite"/>
    </source>
</evidence>
<feature type="region of interest" description="Disordered" evidence="6">
    <location>
        <begin position="204"/>
        <end position="257"/>
    </location>
</feature>
<proteinExistence type="inferred from homology"/>
<dbReference type="EMBL" id="KT007046">
    <property type="protein sequence ID" value="AKQ04723.1"/>
    <property type="molecule type" value="Genomic_DNA"/>
</dbReference>
<sequence length="257" mass="27866">MLEALHFTAAGQRKGSHQLPAEYDGVINQSVLYQAVRTYRNNQRHGTHSTKTRGLVSGGNQKPWRQKGTGRARQGSIRAPQWPGGGTAFGPLPRSYRTDINRKVRQLARRSALNARAQGGQIYVIERLEFAQPKTSQLAGLLEKLELAGHKVLVLTHGHRPEVYLSGRNIRDVEIMPYQEASAYHVLWADAVLVEESAVGGHPIAGTGKAATARAKRAERAAKGAARPKALAKKPGAKAKSARPAKTPQASKKKGAD</sequence>
<evidence type="ECO:0000256" key="3">
    <source>
        <dbReference type="ARBA" id="ARBA00023274"/>
    </source>
</evidence>
<dbReference type="Pfam" id="PF00573">
    <property type="entry name" value="Ribosomal_L4"/>
    <property type="match status" value="1"/>
</dbReference>
<feature type="compositionally biased region" description="Basic residues" evidence="6">
    <location>
        <begin position="42"/>
        <end position="51"/>
    </location>
</feature>
<dbReference type="GO" id="GO:1990904">
    <property type="term" value="C:ribonucleoprotein complex"/>
    <property type="evidence" value="ECO:0007669"/>
    <property type="project" value="UniProtKB-KW"/>
</dbReference>
<feature type="region of interest" description="Disordered" evidence="6">
    <location>
        <begin position="42"/>
        <end position="95"/>
    </location>
</feature>
<dbReference type="GO" id="GO:0003735">
    <property type="term" value="F:structural constituent of ribosome"/>
    <property type="evidence" value="ECO:0007669"/>
    <property type="project" value="InterPro"/>
</dbReference>
<dbReference type="Gene3D" id="3.40.1370.10">
    <property type="match status" value="1"/>
</dbReference>
<comment type="function">
    <text evidence="5">Forms part of the polypeptide exit tunnel.</text>
</comment>
<accession>A0A0H4T9W7</accession>
<evidence type="ECO:0000313" key="7">
    <source>
        <dbReference type="EMBL" id="AKQ04723.1"/>
    </source>
</evidence>
<dbReference type="PANTHER" id="PTHR10746:SF6">
    <property type="entry name" value="LARGE RIBOSOMAL SUBUNIT PROTEIN UL4M"/>
    <property type="match status" value="1"/>
</dbReference>
<reference evidence="7" key="1">
    <citation type="journal article" date="2015" name="ISME J.">
        <title>Aquifer environment selects for microbial species cohorts in sediment and groundwater.</title>
        <authorList>
            <person name="Hug L.A."/>
            <person name="Thomas B.C."/>
            <person name="Brown C.T."/>
            <person name="Frischkorn K.R."/>
            <person name="Williams K.H."/>
            <person name="Tringe S.G."/>
            <person name="Banfield J.F."/>
        </authorList>
    </citation>
    <scope>NUCLEOTIDE SEQUENCE</scope>
</reference>
<keyword evidence="2 5" id="KW-0689">Ribosomal protein</keyword>
<dbReference type="InterPro" id="IPR002136">
    <property type="entry name" value="Ribosomal_uL4"/>
</dbReference>
<feature type="compositionally biased region" description="Basic residues" evidence="6">
    <location>
        <begin position="230"/>
        <end position="243"/>
    </location>
</feature>
<comment type="similarity">
    <text evidence="1 5">Belongs to the universal ribosomal protein uL4 family.</text>
</comment>
<dbReference type="PANTHER" id="PTHR10746">
    <property type="entry name" value="50S RIBOSOMAL PROTEIN L4"/>
    <property type="match status" value="1"/>
</dbReference>
<dbReference type="InterPro" id="IPR013005">
    <property type="entry name" value="Ribosomal_uL4-like"/>
</dbReference>
<dbReference type="GO" id="GO:0005840">
    <property type="term" value="C:ribosome"/>
    <property type="evidence" value="ECO:0007669"/>
    <property type="project" value="UniProtKB-KW"/>
</dbReference>
<evidence type="ECO:0000256" key="5">
    <source>
        <dbReference type="HAMAP-Rule" id="MF_01328"/>
    </source>
</evidence>
<keyword evidence="5" id="KW-0694">RNA-binding</keyword>
<comment type="subunit">
    <text evidence="5">Part of the 50S ribosomal subunit.</text>
</comment>
<evidence type="ECO:0000256" key="1">
    <source>
        <dbReference type="ARBA" id="ARBA00010528"/>
    </source>
</evidence>
<comment type="function">
    <text evidence="5">One of the primary rRNA binding proteins, this protein initially binds near the 5'-end of the 23S rRNA. It is important during the early stages of 50S assembly. It makes multiple contacts with different domains of the 23S rRNA in the assembled 50S subunit and ribosome.</text>
</comment>
<protein>
    <recommendedName>
        <fullName evidence="4 5">Large ribosomal subunit protein uL4</fullName>
    </recommendedName>
</protein>
<gene>
    <name evidence="5 7" type="primary">rplD</name>
</gene>
<dbReference type="HAMAP" id="MF_01328_B">
    <property type="entry name" value="Ribosomal_uL4_B"/>
    <property type="match status" value="1"/>
</dbReference>
<dbReference type="GO" id="GO:0006412">
    <property type="term" value="P:translation"/>
    <property type="evidence" value="ECO:0007669"/>
    <property type="project" value="UniProtKB-UniRule"/>
</dbReference>
<dbReference type="AlphaFoldDB" id="A0A0H4T9W7"/>
<dbReference type="SUPFAM" id="SSF52166">
    <property type="entry name" value="Ribosomal protein L4"/>
    <property type="match status" value="1"/>
</dbReference>
<evidence type="ECO:0000256" key="4">
    <source>
        <dbReference type="ARBA" id="ARBA00035244"/>
    </source>
</evidence>
<keyword evidence="3 5" id="KW-0687">Ribonucleoprotein</keyword>
<organism evidence="7">
    <name type="scientific">uncultured Gemmatimonadetes bacterium Rifle_16ft_4_minimus_7</name>
    <dbReference type="NCBI Taxonomy" id="1665098"/>
    <lineage>
        <taxon>Bacteria</taxon>
        <taxon>Pseudomonadati</taxon>
        <taxon>Gemmatimonadota</taxon>
        <taxon>environmental samples</taxon>
    </lineage>
</organism>